<organism evidence="4 5">
    <name type="scientific">Veillonella absiana</name>
    <dbReference type="NCBI Taxonomy" id="3079305"/>
    <lineage>
        <taxon>Bacteria</taxon>
        <taxon>Bacillati</taxon>
        <taxon>Bacillota</taxon>
        <taxon>Negativicutes</taxon>
        <taxon>Veillonellales</taxon>
        <taxon>Veillonellaceae</taxon>
        <taxon>Veillonella</taxon>
    </lineage>
</organism>
<evidence type="ECO:0000313" key="5">
    <source>
        <dbReference type="Proteomes" id="UP001272515"/>
    </source>
</evidence>
<reference evidence="4 5" key="1">
    <citation type="submission" date="2023-10" db="EMBL/GenBank/DDBJ databases">
        <title>Veillonella sp. nov., isolated from a pig farm feces dump.</title>
        <authorList>
            <person name="Chang Y.-H."/>
        </authorList>
    </citation>
    <scope>NUCLEOTIDE SEQUENCE [LARGE SCALE GENOMIC DNA]</scope>
    <source>
        <strain evidence="4 5">YH-vei2233</strain>
    </source>
</reference>
<keyword evidence="2" id="KW-0255">Endonuclease</keyword>
<evidence type="ECO:0000256" key="1">
    <source>
        <dbReference type="ARBA" id="ARBA00022722"/>
    </source>
</evidence>
<evidence type="ECO:0000313" key="4">
    <source>
        <dbReference type="EMBL" id="MDV5087591.1"/>
    </source>
</evidence>
<dbReference type="EMBL" id="JAWJZB010000002">
    <property type="protein sequence ID" value="MDV5087591.1"/>
    <property type="molecule type" value="Genomic_DNA"/>
</dbReference>
<dbReference type="InterPro" id="IPR037057">
    <property type="entry name" value="DNA_rep_MutH/T2_RE_sf"/>
</dbReference>
<dbReference type="RefSeq" id="WP_317329432.1">
    <property type="nucleotide sequence ID" value="NZ_JAWJZA010000005.1"/>
</dbReference>
<proteinExistence type="predicted"/>
<gene>
    <name evidence="4" type="ORF">RVY80_01820</name>
</gene>
<evidence type="ECO:0000256" key="2">
    <source>
        <dbReference type="ARBA" id="ARBA00022759"/>
    </source>
</evidence>
<accession>A0ABU3Z7E9</accession>
<dbReference type="Proteomes" id="UP001272515">
    <property type="component" value="Unassembled WGS sequence"/>
</dbReference>
<evidence type="ECO:0000256" key="3">
    <source>
        <dbReference type="ARBA" id="ARBA00022801"/>
    </source>
</evidence>
<keyword evidence="1" id="KW-0540">Nuclease</keyword>
<sequence>MHNLIYDETWSVEDIVKEAHKLIGKKLGEIDKSGWLDPNRSERSDKGRIGNMIQADYFGIYFNIENNLNSTLHGVLEFIVT</sequence>
<keyword evidence="5" id="KW-1185">Reference proteome</keyword>
<keyword evidence="3" id="KW-0378">Hydrolase</keyword>
<name>A0ABU3Z7E9_9FIRM</name>
<dbReference type="Gene3D" id="3.40.600.10">
    <property type="entry name" value="DNA mismatch repair MutH/Restriction endonuclease, type II"/>
    <property type="match status" value="1"/>
</dbReference>
<protein>
    <submittedName>
        <fullName evidence="4">Uncharacterized protein</fullName>
    </submittedName>
</protein>
<comment type="caution">
    <text evidence="4">The sequence shown here is derived from an EMBL/GenBank/DDBJ whole genome shotgun (WGS) entry which is preliminary data.</text>
</comment>